<dbReference type="AlphaFoldDB" id="A0AAD8SZL1"/>
<keyword evidence="6" id="KW-1185">Reference proteome</keyword>
<dbReference type="Pfam" id="PF00201">
    <property type="entry name" value="UDPGT"/>
    <property type="match status" value="1"/>
</dbReference>
<dbReference type="SUPFAM" id="SSF53756">
    <property type="entry name" value="UDP-Glycosyltransferase/glycogen phosphorylase"/>
    <property type="match status" value="1"/>
</dbReference>
<evidence type="ECO:0000256" key="2">
    <source>
        <dbReference type="ARBA" id="ARBA00022679"/>
    </source>
</evidence>
<gene>
    <name evidence="5" type="ORF">QYE76_055375</name>
</gene>
<evidence type="ECO:0000256" key="1">
    <source>
        <dbReference type="ARBA" id="ARBA00009995"/>
    </source>
</evidence>
<dbReference type="InterPro" id="IPR050481">
    <property type="entry name" value="UDP-glycosyltransf_plant"/>
</dbReference>
<evidence type="ECO:0000313" key="6">
    <source>
        <dbReference type="Proteomes" id="UP001231189"/>
    </source>
</evidence>
<keyword evidence="3" id="KW-0328">Glycosyltransferase</keyword>
<dbReference type="PROSITE" id="PS00375">
    <property type="entry name" value="UDPGT"/>
    <property type="match status" value="1"/>
</dbReference>
<dbReference type="InterPro" id="IPR002213">
    <property type="entry name" value="UDP_glucos_trans"/>
</dbReference>
<dbReference type="Proteomes" id="UP001231189">
    <property type="component" value="Unassembled WGS sequence"/>
</dbReference>
<protein>
    <recommendedName>
        <fullName evidence="4">Glycosyltransferase</fullName>
        <ecNumber evidence="4">2.4.1.-</ecNumber>
    </recommendedName>
</protein>
<organism evidence="5 6">
    <name type="scientific">Lolium multiflorum</name>
    <name type="common">Italian ryegrass</name>
    <name type="synonym">Lolium perenne subsp. multiflorum</name>
    <dbReference type="NCBI Taxonomy" id="4521"/>
    <lineage>
        <taxon>Eukaryota</taxon>
        <taxon>Viridiplantae</taxon>
        <taxon>Streptophyta</taxon>
        <taxon>Embryophyta</taxon>
        <taxon>Tracheophyta</taxon>
        <taxon>Spermatophyta</taxon>
        <taxon>Magnoliopsida</taxon>
        <taxon>Liliopsida</taxon>
        <taxon>Poales</taxon>
        <taxon>Poaceae</taxon>
        <taxon>BOP clade</taxon>
        <taxon>Pooideae</taxon>
        <taxon>Poodae</taxon>
        <taxon>Poeae</taxon>
        <taxon>Poeae Chloroplast Group 2 (Poeae type)</taxon>
        <taxon>Loliodinae</taxon>
        <taxon>Loliinae</taxon>
        <taxon>Lolium</taxon>
    </lineage>
</organism>
<comment type="caution">
    <text evidence="5">The sequence shown here is derived from an EMBL/GenBank/DDBJ whole genome shotgun (WGS) entry which is preliminary data.</text>
</comment>
<comment type="similarity">
    <text evidence="1 3">Belongs to the UDP-glycosyltransferase family.</text>
</comment>
<accession>A0AAD8SZL1</accession>
<dbReference type="InterPro" id="IPR035595">
    <property type="entry name" value="UDP_glycos_trans_CS"/>
</dbReference>
<dbReference type="FunFam" id="3.40.50.2000:FF:000020">
    <property type="entry name" value="Glycosyltransferase"/>
    <property type="match status" value="1"/>
</dbReference>
<keyword evidence="2 3" id="KW-0808">Transferase</keyword>
<dbReference type="EC" id="2.4.1.-" evidence="4"/>
<dbReference type="PANTHER" id="PTHR48048">
    <property type="entry name" value="GLYCOSYLTRANSFERASE"/>
    <property type="match status" value="1"/>
</dbReference>
<dbReference type="EMBL" id="JAUUTY010000003">
    <property type="protein sequence ID" value="KAK1667216.1"/>
    <property type="molecule type" value="Genomic_DNA"/>
</dbReference>
<reference evidence="5" key="1">
    <citation type="submission" date="2023-07" db="EMBL/GenBank/DDBJ databases">
        <title>A chromosome-level genome assembly of Lolium multiflorum.</title>
        <authorList>
            <person name="Chen Y."/>
            <person name="Copetti D."/>
            <person name="Kolliker R."/>
            <person name="Studer B."/>
        </authorList>
    </citation>
    <scope>NUCLEOTIDE SEQUENCE</scope>
    <source>
        <strain evidence="5">02402/16</strain>
        <tissue evidence="5">Leaf</tissue>
    </source>
</reference>
<proteinExistence type="inferred from homology"/>
<dbReference type="PANTHER" id="PTHR48048:SF3">
    <property type="entry name" value="GLYCOSYLTRANSFERASE"/>
    <property type="match status" value="1"/>
</dbReference>
<evidence type="ECO:0000313" key="5">
    <source>
        <dbReference type="EMBL" id="KAK1667216.1"/>
    </source>
</evidence>
<dbReference type="CDD" id="cd03784">
    <property type="entry name" value="GT1_Gtf-like"/>
    <property type="match status" value="1"/>
</dbReference>
<dbReference type="GO" id="GO:0035251">
    <property type="term" value="F:UDP-glucosyltransferase activity"/>
    <property type="evidence" value="ECO:0007669"/>
    <property type="project" value="InterPro"/>
</dbReference>
<name>A0AAD8SZL1_LOLMU</name>
<dbReference type="Gene3D" id="3.40.50.2000">
    <property type="entry name" value="Glycogen Phosphorylase B"/>
    <property type="match status" value="2"/>
</dbReference>
<evidence type="ECO:0000256" key="4">
    <source>
        <dbReference type="RuleBase" id="RU362057"/>
    </source>
</evidence>
<evidence type="ECO:0000256" key="3">
    <source>
        <dbReference type="RuleBase" id="RU003718"/>
    </source>
</evidence>
<sequence>MTLQNNGHANNPKKLVVIYAPPGMPGHLVPTVELGKLLVAQGLEVTVVVGGEADQGAGGSFLAGIVAANPSMSFHRLPAATLPSDVPSYEVKVFELARASNPDLRDFLRSASPAALVIDFFCTSAIHVGKELGIPTYFFLTTCIAGVALSLYQPVIHEQTTLSFRDLGSELVHSPGVPPVPADHLAAAILDRDSWSNKLFLDLSEQMCNSQGVIINSCRSLEPRATDAIVSGLCTFPGRRTPPLYCVGPLVKPEEAAGAKRHECLAWLDGQPKASVVFLCFGSLGRFGAEQIKEMAVGLETSGQRFLWAVRRPPGVEHLPADDLDALFPEGFLERTKDRGLVLMSWAPQREVLAHDAVGGFVTHCGWNSVLEAVMAGVPMLAWPLYAEQRMNKVFLVEEMRLAVAMEGYDKEMVKAEEVAAKVSWLIDSDGGRELRQRTQAAMQRAKEALSDDGESKAALKNLATQLKGTGENGVIIN</sequence>